<dbReference type="Proteomes" id="UP000319776">
    <property type="component" value="Unassembled WGS sequence"/>
</dbReference>
<accession>A0A501XBA2</accession>
<dbReference type="AlphaFoldDB" id="A0A501XBA2"/>
<keyword evidence="2" id="KW-0812">Transmembrane</keyword>
<reference evidence="3 4" key="1">
    <citation type="submission" date="2019-06" db="EMBL/GenBank/DDBJ databases">
        <title>Mycoplasma falconis type strain whole genome sequence.</title>
        <authorList>
            <person name="Spergser J."/>
        </authorList>
    </citation>
    <scope>NUCLEOTIDE SEQUENCE [LARGE SCALE GENOMIC DNA]</scope>
    <source>
        <strain evidence="3 4">ATCC 51372</strain>
    </source>
</reference>
<organism evidence="3 4">
    <name type="scientific">[Mycoplasma] falconis</name>
    <dbReference type="NCBI Taxonomy" id="92403"/>
    <lineage>
        <taxon>Bacteria</taxon>
        <taxon>Bacillati</taxon>
        <taxon>Mycoplasmatota</taxon>
        <taxon>Mycoplasmoidales</taxon>
        <taxon>Metamycoplasmataceae</taxon>
        <taxon>Metamycoplasma</taxon>
    </lineage>
</organism>
<feature type="coiled-coil region" evidence="1">
    <location>
        <begin position="37"/>
        <end position="64"/>
    </location>
</feature>
<keyword evidence="2" id="KW-0472">Membrane</keyword>
<proteinExistence type="predicted"/>
<evidence type="ECO:0000313" key="3">
    <source>
        <dbReference type="EMBL" id="TPE57709.1"/>
    </source>
</evidence>
<keyword evidence="2" id="KW-1133">Transmembrane helix</keyword>
<protein>
    <submittedName>
        <fullName evidence="3">Uncharacterized protein</fullName>
    </submittedName>
</protein>
<feature type="transmembrane region" description="Helical" evidence="2">
    <location>
        <begin position="76"/>
        <end position="97"/>
    </location>
</feature>
<evidence type="ECO:0000256" key="1">
    <source>
        <dbReference type="SAM" id="Coils"/>
    </source>
</evidence>
<dbReference type="RefSeq" id="WP_140781094.1">
    <property type="nucleotide sequence ID" value="NZ_VFSS01000002.1"/>
</dbReference>
<evidence type="ECO:0000256" key="2">
    <source>
        <dbReference type="SAM" id="Phobius"/>
    </source>
</evidence>
<dbReference type="EMBL" id="VFSS01000002">
    <property type="protein sequence ID" value="TPE57709.1"/>
    <property type="molecule type" value="Genomic_DNA"/>
</dbReference>
<evidence type="ECO:0000313" key="4">
    <source>
        <dbReference type="Proteomes" id="UP000319776"/>
    </source>
</evidence>
<comment type="caution">
    <text evidence="3">The sequence shown here is derived from an EMBL/GenBank/DDBJ whole genome shotgun (WGS) entry which is preliminary data.</text>
</comment>
<keyword evidence="4" id="KW-1185">Reference proteome</keyword>
<sequence>MHKKISYISDNNPIKTFYLPKLEQAKTEYEILQTKFFEKNNHHLKKIEEKIQDLKNQNKKAKQKLAWKNHIALRKLLNIILVFLSIFIIGFIFAPIYRWNNKTTDAYDEEIKNMEAKLDELIAKEKIKLLKIFSLVSPYDLQTNILKKLGFKVDNKVDNNLLKVVSTRNHFENYIDIKKYTYDNFYFYNAYYTTINWDFIFYKNSKSVVKKFGGVSVATTVGGVRKQASPFVNIIQSIIYPTSYLTDLNFKVNKYVNVWERGIYETSSITKSIYELKSFNNNFKLEFNDKNLVKQFFNKEVQKNFLEFRKFEKKQLNNDVRLIKYQNILYTKRKIDDDTFINDTNWWVQNIISKNWMVSFEEVVKKLRQNIINNIEYILRSLTIIMLNKKALNQAENLDSKDFKTLKNNYVFNSIYLHKMLDFVEQKNDTKIYLKDIKVIKENKLKIFDFNIYGFNKTNKIDYVNQEGTIIDIPYQEFNLSFEKKLIYLIKDIKINNLQILTNKNNEYQNVKQLNKHCNRLINKWNIAINELKIDEKLNLKQLKKAIDFIDYLFNNYPYLNTFANIKIDENGLGLFINKPHELPEDFKKYNINNTSQELIEKWRNMSD</sequence>
<name>A0A501XBA2_9BACT</name>
<keyword evidence="1" id="KW-0175">Coiled coil</keyword>
<gene>
    <name evidence="3" type="ORF">FJO69_00735</name>
</gene>